<keyword evidence="1" id="KW-1133">Transmembrane helix</keyword>
<dbReference type="Proteomes" id="UP000623795">
    <property type="component" value="Unassembled WGS sequence"/>
</dbReference>
<dbReference type="RefSeq" id="WP_169257327.1">
    <property type="nucleotide sequence ID" value="NZ_WTVN01000031.1"/>
</dbReference>
<keyword evidence="4" id="KW-1185">Reference proteome</keyword>
<evidence type="ECO:0008006" key="5">
    <source>
        <dbReference type="Google" id="ProtNLM"/>
    </source>
</evidence>
<reference evidence="3 4" key="1">
    <citation type="submission" date="2019-12" db="EMBL/GenBank/DDBJ databases">
        <title>Comparative genomics gives insights into the taxonomy of the Azoarcus-Aromatoleum group and reveals separate origins of nif in the plant-associated Azoarcus and non-plant-associated Aromatoleum sub-groups.</title>
        <authorList>
            <person name="Lafos M."/>
            <person name="Maluk M."/>
            <person name="Batista M."/>
            <person name="Junghare M."/>
            <person name="Carmona M."/>
            <person name="Faoro H."/>
            <person name="Cruz L.M."/>
            <person name="Battistoni F."/>
            <person name="De Souza E."/>
            <person name="Pedrosa F."/>
            <person name="Chen W.-M."/>
            <person name="Poole P.S."/>
            <person name="Dixon R.A."/>
            <person name="James E.K."/>
        </authorList>
    </citation>
    <scope>NUCLEOTIDE SEQUENCE [LARGE SCALE GENOMIC DNA]</scope>
    <source>
        <strain evidence="3 4">Td21</strain>
    </source>
</reference>
<feature type="chain" id="PRO_5045382249" description="Copper resistance protein" evidence="2">
    <location>
        <begin position="26"/>
        <end position="131"/>
    </location>
</feature>
<evidence type="ECO:0000256" key="1">
    <source>
        <dbReference type="SAM" id="Phobius"/>
    </source>
</evidence>
<dbReference type="EMBL" id="WTVN01000031">
    <property type="protein sequence ID" value="NMG45489.1"/>
    <property type="molecule type" value="Genomic_DNA"/>
</dbReference>
<name>A0ABX1Q4P2_9RHOO</name>
<gene>
    <name evidence="3" type="ORF">GPA22_17385</name>
</gene>
<keyword evidence="1" id="KW-0812">Transmembrane</keyword>
<evidence type="ECO:0000313" key="3">
    <source>
        <dbReference type="EMBL" id="NMG45489.1"/>
    </source>
</evidence>
<keyword evidence="1" id="KW-0472">Membrane</keyword>
<comment type="caution">
    <text evidence="3">The sequence shown here is derived from an EMBL/GenBank/DDBJ whole genome shotgun (WGS) entry which is preliminary data.</text>
</comment>
<feature type="transmembrane region" description="Helical" evidence="1">
    <location>
        <begin position="87"/>
        <end position="106"/>
    </location>
</feature>
<evidence type="ECO:0000313" key="4">
    <source>
        <dbReference type="Proteomes" id="UP000623795"/>
    </source>
</evidence>
<protein>
    <recommendedName>
        <fullName evidence="5">Copper resistance protein</fullName>
    </recommendedName>
</protein>
<keyword evidence="2" id="KW-0732">Signal</keyword>
<organism evidence="3 4">
    <name type="scientific">Aromatoleum toluvorans</name>
    <dbReference type="NCBI Taxonomy" id="92002"/>
    <lineage>
        <taxon>Bacteria</taxon>
        <taxon>Pseudomonadati</taxon>
        <taxon>Pseudomonadota</taxon>
        <taxon>Betaproteobacteria</taxon>
        <taxon>Rhodocyclales</taxon>
        <taxon>Rhodocyclaceae</taxon>
        <taxon>Aromatoleum</taxon>
    </lineage>
</organism>
<evidence type="ECO:0000256" key="2">
    <source>
        <dbReference type="SAM" id="SignalP"/>
    </source>
</evidence>
<accession>A0ABX1Q4P2</accession>
<sequence length="131" mass="13790">MIRTYRRFIARLAVALLLFMQLVVAAYACPGVAKAVELPRAMEGAGMETGGDCCPTLDPADPNRCLEHGQQDSKATAPTQLPEPLGVALPLLAVALPIALVVAPTLPDVLPEFLARTTAPPPAISFGVFRS</sequence>
<proteinExistence type="predicted"/>
<dbReference type="PROSITE" id="PS51257">
    <property type="entry name" value="PROKAR_LIPOPROTEIN"/>
    <property type="match status" value="1"/>
</dbReference>
<feature type="signal peptide" evidence="2">
    <location>
        <begin position="1"/>
        <end position="25"/>
    </location>
</feature>